<evidence type="ECO:0000313" key="1">
    <source>
        <dbReference type="EMBL" id="MCI82684.1"/>
    </source>
</evidence>
<organism evidence="1 2">
    <name type="scientific">Trifolium medium</name>
    <dbReference type="NCBI Taxonomy" id="97028"/>
    <lineage>
        <taxon>Eukaryota</taxon>
        <taxon>Viridiplantae</taxon>
        <taxon>Streptophyta</taxon>
        <taxon>Embryophyta</taxon>
        <taxon>Tracheophyta</taxon>
        <taxon>Spermatophyta</taxon>
        <taxon>Magnoliopsida</taxon>
        <taxon>eudicotyledons</taxon>
        <taxon>Gunneridae</taxon>
        <taxon>Pentapetalae</taxon>
        <taxon>rosids</taxon>
        <taxon>fabids</taxon>
        <taxon>Fabales</taxon>
        <taxon>Fabaceae</taxon>
        <taxon>Papilionoideae</taxon>
        <taxon>50 kb inversion clade</taxon>
        <taxon>NPAAA clade</taxon>
        <taxon>Hologalegina</taxon>
        <taxon>IRL clade</taxon>
        <taxon>Trifolieae</taxon>
        <taxon>Trifolium</taxon>
    </lineage>
</organism>
<dbReference type="AlphaFoldDB" id="A0A392V2Y8"/>
<keyword evidence="2" id="KW-1185">Reference proteome</keyword>
<comment type="caution">
    <text evidence="1">The sequence shown here is derived from an EMBL/GenBank/DDBJ whole genome shotgun (WGS) entry which is preliminary data.</text>
</comment>
<accession>A0A392V2Y8</accession>
<reference evidence="1 2" key="1">
    <citation type="journal article" date="2018" name="Front. Plant Sci.">
        <title>Red Clover (Trifolium pratense) and Zigzag Clover (T. medium) - A Picture of Genomic Similarities and Differences.</title>
        <authorList>
            <person name="Dluhosova J."/>
            <person name="Istvanek J."/>
            <person name="Nedelnik J."/>
            <person name="Repkova J."/>
        </authorList>
    </citation>
    <scope>NUCLEOTIDE SEQUENCE [LARGE SCALE GENOMIC DNA]</scope>
    <source>
        <strain evidence="2">cv. 10/8</strain>
        <tissue evidence="1">Leaf</tissue>
    </source>
</reference>
<dbReference type="Proteomes" id="UP000265520">
    <property type="component" value="Unassembled WGS sequence"/>
</dbReference>
<name>A0A392V2Y8_9FABA</name>
<protein>
    <submittedName>
        <fullName evidence="1">Uncharacterized protein</fullName>
    </submittedName>
</protein>
<evidence type="ECO:0000313" key="2">
    <source>
        <dbReference type="Proteomes" id="UP000265520"/>
    </source>
</evidence>
<dbReference type="EMBL" id="LXQA011049301">
    <property type="protein sequence ID" value="MCI82684.1"/>
    <property type="molecule type" value="Genomic_DNA"/>
</dbReference>
<proteinExistence type="predicted"/>
<feature type="non-terminal residue" evidence="1">
    <location>
        <position position="1"/>
    </location>
</feature>
<sequence length="45" mass="5071">DDIVAYTKIDEAVENNLTREMKCCDQSTPQLEVGIGQTRLQEPMS</sequence>